<evidence type="ECO:0000313" key="3">
    <source>
        <dbReference type="Proteomes" id="UP000580856"/>
    </source>
</evidence>
<comment type="caution">
    <text evidence="2">The sequence shown here is derived from an EMBL/GenBank/DDBJ whole genome shotgun (WGS) entry which is preliminary data.</text>
</comment>
<sequence length="182" mass="19831">MATKKLIVGGYTESRCSRCKDITNHVIAAMVNGEVIKVQCCACGSMHKHRPPVVPRTETGATVVKRSGGKVSPVRKPGAIEPSAAAPRGASATRSTTRRSSASRTPAVDSEAVRKLWERALVARSHREPKPYSMETAYNVDDVVEHTKFGTGYVCELVETDKVKIMFQCGEKLLRCAMRQVA</sequence>
<dbReference type="EMBL" id="JAATJA010000004">
    <property type="protein sequence ID" value="NJB69262.1"/>
    <property type="molecule type" value="Genomic_DNA"/>
</dbReference>
<dbReference type="Proteomes" id="UP000580856">
    <property type="component" value="Unassembled WGS sequence"/>
</dbReference>
<name>A0A846QRV9_9BACT</name>
<feature type="compositionally biased region" description="Low complexity" evidence="1">
    <location>
        <begin position="82"/>
        <end position="107"/>
    </location>
</feature>
<organism evidence="2 3">
    <name type="scientific">Desulfobaculum xiamenense</name>
    <dbReference type="NCBI Taxonomy" id="995050"/>
    <lineage>
        <taxon>Bacteria</taxon>
        <taxon>Pseudomonadati</taxon>
        <taxon>Thermodesulfobacteriota</taxon>
        <taxon>Desulfovibrionia</taxon>
        <taxon>Desulfovibrionales</taxon>
        <taxon>Desulfovibrionaceae</taxon>
        <taxon>Desulfobaculum</taxon>
    </lineage>
</organism>
<evidence type="ECO:0000313" key="2">
    <source>
        <dbReference type="EMBL" id="NJB69262.1"/>
    </source>
</evidence>
<dbReference type="RefSeq" id="WP_167942347.1">
    <property type="nucleotide sequence ID" value="NZ_JAATJA010000004.1"/>
</dbReference>
<keyword evidence="3" id="KW-1185">Reference proteome</keyword>
<accession>A0A846QRV9</accession>
<feature type="region of interest" description="Disordered" evidence="1">
    <location>
        <begin position="66"/>
        <end position="109"/>
    </location>
</feature>
<reference evidence="2 3" key="1">
    <citation type="submission" date="2020-03" db="EMBL/GenBank/DDBJ databases">
        <title>Genomic Encyclopedia of Type Strains, Phase IV (KMG-IV): sequencing the most valuable type-strain genomes for metagenomic binning, comparative biology and taxonomic classification.</title>
        <authorList>
            <person name="Goeker M."/>
        </authorList>
    </citation>
    <scope>NUCLEOTIDE SEQUENCE [LARGE SCALE GENOMIC DNA]</scope>
    <source>
        <strain evidence="2 3">DSM 24233</strain>
    </source>
</reference>
<dbReference type="AlphaFoldDB" id="A0A846QRV9"/>
<protein>
    <submittedName>
        <fullName evidence="2">Uncharacterized protein</fullName>
    </submittedName>
</protein>
<gene>
    <name evidence="2" type="ORF">GGQ74_002959</name>
</gene>
<proteinExistence type="predicted"/>
<evidence type="ECO:0000256" key="1">
    <source>
        <dbReference type="SAM" id="MobiDB-lite"/>
    </source>
</evidence>